<proteinExistence type="predicted"/>
<accession>A0A6J5LRZ6</accession>
<sequence>MANPVFQTRAELASWAKQRLRYPDPAPDAKLRALEDIRRVTLAHVHLPVAPNA</sequence>
<name>A0A6J5LRZ6_9CAUD</name>
<evidence type="ECO:0000313" key="1">
    <source>
        <dbReference type="EMBL" id="CAB4137235.1"/>
    </source>
</evidence>
<protein>
    <submittedName>
        <fullName evidence="1">Uncharacterized protein</fullName>
    </submittedName>
</protein>
<gene>
    <name evidence="1" type="ORF">UFOVP319_17</name>
</gene>
<reference evidence="1" key="1">
    <citation type="submission" date="2020-04" db="EMBL/GenBank/DDBJ databases">
        <authorList>
            <person name="Chiriac C."/>
            <person name="Salcher M."/>
            <person name="Ghai R."/>
            <person name="Kavagutti S V."/>
        </authorList>
    </citation>
    <scope>NUCLEOTIDE SEQUENCE</scope>
</reference>
<organism evidence="1">
    <name type="scientific">uncultured Caudovirales phage</name>
    <dbReference type="NCBI Taxonomy" id="2100421"/>
    <lineage>
        <taxon>Viruses</taxon>
        <taxon>Duplodnaviria</taxon>
        <taxon>Heunggongvirae</taxon>
        <taxon>Uroviricota</taxon>
        <taxon>Caudoviricetes</taxon>
        <taxon>Peduoviridae</taxon>
        <taxon>Maltschvirus</taxon>
        <taxon>Maltschvirus maltsch</taxon>
    </lineage>
</organism>
<dbReference type="EMBL" id="LR796336">
    <property type="protein sequence ID" value="CAB4137235.1"/>
    <property type="molecule type" value="Genomic_DNA"/>
</dbReference>